<evidence type="ECO:0000313" key="2">
    <source>
        <dbReference type="EMBL" id="RPB11209.1"/>
    </source>
</evidence>
<organism evidence="2 3">
    <name type="scientific">Morchella conica CCBAS932</name>
    <dbReference type="NCBI Taxonomy" id="1392247"/>
    <lineage>
        <taxon>Eukaryota</taxon>
        <taxon>Fungi</taxon>
        <taxon>Dikarya</taxon>
        <taxon>Ascomycota</taxon>
        <taxon>Pezizomycotina</taxon>
        <taxon>Pezizomycetes</taxon>
        <taxon>Pezizales</taxon>
        <taxon>Morchellaceae</taxon>
        <taxon>Morchella</taxon>
    </lineage>
</organism>
<dbReference type="AlphaFoldDB" id="A0A3N4KP62"/>
<reference evidence="2 3" key="1">
    <citation type="journal article" date="2018" name="Nat. Ecol. Evol.">
        <title>Pezizomycetes genomes reveal the molecular basis of ectomycorrhizal truffle lifestyle.</title>
        <authorList>
            <person name="Murat C."/>
            <person name="Payen T."/>
            <person name="Noel B."/>
            <person name="Kuo A."/>
            <person name="Morin E."/>
            <person name="Chen J."/>
            <person name="Kohler A."/>
            <person name="Krizsan K."/>
            <person name="Balestrini R."/>
            <person name="Da Silva C."/>
            <person name="Montanini B."/>
            <person name="Hainaut M."/>
            <person name="Levati E."/>
            <person name="Barry K.W."/>
            <person name="Belfiori B."/>
            <person name="Cichocki N."/>
            <person name="Clum A."/>
            <person name="Dockter R.B."/>
            <person name="Fauchery L."/>
            <person name="Guy J."/>
            <person name="Iotti M."/>
            <person name="Le Tacon F."/>
            <person name="Lindquist E.A."/>
            <person name="Lipzen A."/>
            <person name="Malagnac F."/>
            <person name="Mello A."/>
            <person name="Molinier V."/>
            <person name="Miyauchi S."/>
            <person name="Poulain J."/>
            <person name="Riccioni C."/>
            <person name="Rubini A."/>
            <person name="Sitrit Y."/>
            <person name="Splivallo R."/>
            <person name="Traeger S."/>
            <person name="Wang M."/>
            <person name="Zifcakova L."/>
            <person name="Wipf D."/>
            <person name="Zambonelli A."/>
            <person name="Paolocci F."/>
            <person name="Nowrousian M."/>
            <person name="Ottonello S."/>
            <person name="Baldrian P."/>
            <person name="Spatafora J.W."/>
            <person name="Henrissat B."/>
            <person name="Nagy L.G."/>
            <person name="Aury J.M."/>
            <person name="Wincker P."/>
            <person name="Grigoriev I.V."/>
            <person name="Bonfante P."/>
            <person name="Martin F.M."/>
        </authorList>
    </citation>
    <scope>NUCLEOTIDE SEQUENCE [LARGE SCALE GENOMIC DNA]</scope>
    <source>
        <strain evidence="2 3">CCBAS932</strain>
    </source>
</reference>
<feature type="chain" id="PRO_5018155203" description="Ecp2 effector protein domain-containing protein" evidence="1">
    <location>
        <begin position="28"/>
        <end position="165"/>
    </location>
</feature>
<evidence type="ECO:0008006" key="4">
    <source>
        <dbReference type="Google" id="ProtNLM"/>
    </source>
</evidence>
<name>A0A3N4KP62_9PEZI</name>
<keyword evidence="1" id="KW-0732">Signal</keyword>
<dbReference type="EMBL" id="ML119137">
    <property type="protein sequence ID" value="RPB11209.1"/>
    <property type="molecule type" value="Genomic_DNA"/>
</dbReference>
<dbReference type="InParanoid" id="A0A3N4KP62"/>
<keyword evidence="3" id="KW-1185">Reference proteome</keyword>
<evidence type="ECO:0000313" key="3">
    <source>
        <dbReference type="Proteomes" id="UP000277580"/>
    </source>
</evidence>
<protein>
    <recommendedName>
        <fullName evidence="4">Ecp2 effector protein domain-containing protein</fullName>
    </recommendedName>
</protein>
<accession>A0A3N4KP62</accession>
<dbReference type="OrthoDB" id="5362690at2759"/>
<feature type="signal peptide" evidence="1">
    <location>
        <begin position="1"/>
        <end position="27"/>
    </location>
</feature>
<evidence type="ECO:0000256" key="1">
    <source>
        <dbReference type="SAM" id="SignalP"/>
    </source>
</evidence>
<sequence>MRSFSRCFSLLLLLLPVLLFLVFPAASTPSTSDDSTTPPPINNLNPIIHARISLRCETSSTSPWSSDVLNAATILFTRGRKRCQQTNTVGSVCKLLKTLDTASIGICAIPGHWVTCQQAGEVAGKLVEKCQKFLNGAWRVGGYVLVDHNTRPEVVRIIVYNSGDN</sequence>
<dbReference type="Proteomes" id="UP000277580">
    <property type="component" value="Unassembled WGS sequence"/>
</dbReference>
<gene>
    <name evidence="2" type="ORF">P167DRAFT_575506</name>
</gene>
<proteinExistence type="predicted"/>